<dbReference type="PANTHER" id="PTHR46173">
    <property type="entry name" value="CCA TRNA NUCLEOTIDYLTRANSFERASE 1, MITOCHONDRIAL"/>
    <property type="match status" value="1"/>
</dbReference>
<evidence type="ECO:0000256" key="4">
    <source>
        <dbReference type="ARBA" id="ARBA00022695"/>
    </source>
</evidence>
<evidence type="ECO:0000256" key="3">
    <source>
        <dbReference type="ARBA" id="ARBA00022694"/>
    </source>
</evidence>
<evidence type="ECO:0000256" key="9">
    <source>
        <dbReference type="RuleBase" id="RU003953"/>
    </source>
</evidence>
<dbReference type="GO" id="GO:0016779">
    <property type="term" value="F:nucleotidyltransferase activity"/>
    <property type="evidence" value="ECO:0007669"/>
    <property type="project" value="UniProtKB-KW"/>
</dbReference>
<dbReference type="EMBL" id="JQCR01000003">
    <property type="protein sequence ID" value="KGE17788.1"/>
    <property type="molecule type" value="Genomic_DNA"/>
</dbReference>
<dbReference type="InterPro" id="IPR050264">
    <property type="entry name" value="Bact_CCA-adding_enz_type3_sf"/>
</dbReference>
<comment type="similarity">
    <text evidence="9">Belongs to the tRNA nucleotidyltransferase/poly(A) polymerase family.</text>
</comment>
<name>A0A098M6W4_9BACL</name>
<evidence type="ECO:0000256" key="6">
    <source>
        <dbReference type="ARBA" id="ARBA00022741"/>
    </source>
</evidence>
<keyword evidence="4" id="KW-0548">Nucleotidyltransferase</keyword>
<dbReference type="STRING" id="268407.PWYN_24850"/>
<dbReference type="Gene3D" id="3.30.460.10">
    <property type="entry name" value="Beta Polymerase, domain 2"/>
    <property type="match status" value="1"/>
</dbReference>
<feature type="domain" description="tRNA nucleotidyltransferase/poly(A) polymerase RNA and SrmB- binding" evidence="11">
    <location>
        <begin position="175"/>
        <end position="228"/>
    </location>
</feature>
<evidence type="ECO:0008006" key="15">
    <source>
        <dbReference type="Google" id="ProtNLM"/>
    </source>
</evidence>
<protein>
    <recommendedName>
        <fullName evidence="15">tRNA nucleotidyltransferase</fullName>
    </recommendedName>
</protein>
<comment type="caution">
    <text evidence="13">The sequence shown here is derived from an EMBL/GenBank/DDBJ whole genome shotgun (WGS) entry which is preliminary data.</text>
</comment>
<dbReference type="Gene3D" id="1.10.3090.10">
    <property type="entry name" value="cca-adding enzyme, domain 2"/>
    <property type="match status" value="1"/>
</dbReference>
<evidence type="ECO:0000259" key="11">
    <source>
        <dbReference type="Pfam" id="PF12627"/>
    </source>
</evidence>
<dbReference type="InterPro" id="IPR043519">
    <property type="entry name" value="NT_sf"/>
</dbReference>
<dbReference type="Gene3D" id="1.10.246.80">
    <property type="match status" value="1"/>
</dbReference>
<dbReference type="Pfam" id="PF13735">
    <property type="entry name" value="tRNA_NucTran2_2"/>
    <property type="match status" value="1"/>
</dbReference>
<keyword evidence="14" id="KW-1185">Reference proteome</keyword>
<evidence type="ECO:0000256" key="5">
    <source>
        <dbReference type="ARBA" id="ARBA00022723"/>
    </source>
</evidence>
<keyword evidence="8 9" id="KW-0694">RNA-binding</keyword>
<dbReference type="OrthoDB" id="9805698at2"/>
<evidence type="ECO:0000313" key="14">
    <source>
        <dbReference type="Proteomes" id="UP000029734"/>
    </source>
</evidence>
<feature type="domain" description="Poly A polymerase head" evidence="10">
    <location>
        <begin position="29"/>
        <end position="148"/>
    </location>
</feature>
<evidence type="ECO:0000313" key="13">
    <source>
        <dbReference type="EMBL" id="KGE17788.1"/>
    </source>
</evidence>
<evidence type="ECO:0000256" key="1">
    <source>
        <dbReference type="ARBA" id="ARBA00001946"/>
    </source>
</evidence>
<dbReference type="GO" id="GO:0046872">
    <property type="term" value="F:metal ion binding"/>
    <property type="evidence" value="ECO:0007669"/>
    <property type="project" value="UniProtKB-KW"/>
</dbReference>
<dbReference type="Pfam" id="PF01743">
    <property type="entry name" value="PolyA_pol"/>
    <property type="match status" value="1"/>
</dbReference>
<keyword evidence="6" id="KW-0547">Nucleotide-binding</keyword>
<reference evidence="13 14" key="1">
    <citation type="submission" date="2014-08" db="EMBL/GenBank/DDBJ databases">
        <authorList>
            <person name="den Bakker H.C."/>
        </authorList>
    </citation>
    <scope>NUCLEOTIDE SEQUENCE [LARGE SCALE GENOMIC DNA]</scope>
    <source>
        <strain evidence="13 14">DSM 18334</strain>
    </source>
</reference>
<dbReference type="NCBIfam" id="NF009814">
    <property type="entry name" value="PRK13299.1"/>
    <property type="match status" value="1"/>
</dbReference>
<dbReference type="RefSeq" id="WP_036657102.1">
    <property type="nucleotide sequence ID" value="NZ_JQCR01000003.1"/>
</dbReference>
<keyword evidence="7" id="KW-0460">Magnesium</keyword>
<feature type="domain" description="CCA-adding enzyme C-terminal" evidence="12">
    <location>
        <begin position="355"/>
        <end position="421"/>
    </location>
</feature>
<dbReference type="InterPro" id="IPR032828">
    <property type="entry name" value="PolyA_RNA-bd"/>
</dbReference>
<evidence type="ECO:0000256" key="2">
    <source>
        <dbReference type="ARBA" id="ARBA00022679"/>
    </source>
</evidence>
<evidence type="ECO:0000259" key="10">
    <source>
        <dbReference type="Pfam" id="PF01743"/>
    </source>
</evidence>
<dbReference type="GO" id="GO:0000049">
    <property type="term" value="F:tRNA binding"/>
    <property type="evidence" value="ECO:0007669"/>
    <property type="project" value="TreeGrafter"/>
</dbReference>
<dbReference type="GO" id="GO:0008033">
    <property type="term" value="P:tRNA processing"/>
    <property type="evidence" value="ECO:0007669"/>
    <property type="project" value="UniProtKB-KW"/>
</dbReference>
<keyword evidence="5" id="KW-0479">Metal-binding</keyword>
<evidence type="ECO:0000259" key="12">
    <source>
        <dbReference type="Pfam" id="PF13735"/>
    </source>
</evidence>
<dbReference type="InterPro" id="IPR032810">
    <property type="entry name" value="CCA-adding_enz_C"/>
</dbReference>
<dbReference type="SUPFAM" id="SSF81891">
    <property type="entry name" value="Poly A polymerase C-terminal region-like"/>
    <property type="match status" value="1"/>
</dbReference>
<gene>
    <name evidence="13" type="ORF">PWYN_24850</name>
</gene>
<keyword evidence="3" id="KW-0819">tRNA processing</keyword>
<evidence type="ECO:0000256" key="8">
    <source>
        <dbReference type="ARBA" id="ARBA00022884"/>
    </source>
</evidence>
<dbReference type="eggNOG" id="COG0617">
    <property type="taxonomic scope" value="Bacteria"/>
</dbReference>
<accession>A0A098M6W4</accession>
<dbReference type="Proteomes" id="UP000029734">
    <property type="component" value="Unassembled WGS sequence"/>
</dbReference>
<dbReference type="PANTHER" id="PTHR46173:SF1">
    <property type="entry name" value="CCA TRNA NUCLEOTIDYLTRANSFERASE 1, MITOCHONDRIAL"/>
    <property type="match status" value="1"/>
</dbReference>
<keyword evidence="2 9" id="KW-0808">Transferase</keyword>
<sequence length="431" mass="47687">MNWTMADPGMAMAAEIVVTRLTANGHEAFWVGGCIRDELLNRPVHDMDITTSALPEEVLSIFPRCIPTGLQHGTITVLQDKYGFEVTTYRTESTYADHRRPEQVVFVKDVKEDLRRRDFTINAMACGVEGELIDPFYGAKDLDRRLVRCVGDAEERFEEDALRMLRCVRFASTLDFSVAKNTWRGLLRQRDKLAHIAVERVRAELERIVEGPHPWRGLGMLSRSGLLQRGKAPFPWIGSDLAAAAAYVAGIGELESARLRWALLLHALGRSAAEADELLRAWTFPGATRVGVAGVLRVREAWTAALEEVPAGDPAGTDKLRRRWIAAVLTHGQDAACGWLTLLKVLPADSPDELKDFPAVAQTWMSCMTVTGLADLAVGGTELAEALDRRPGPWLGLVLNELLLKVATGDIPNDKQQLLAEVKRMVGHEQL</sequence>
<organism evidence="13 14">
    <name type="scientific">Paenibacillus wynnii</name>
    <dbReference type="NCBI Taxonomy" id="268407"/>
    <lineage>
        <taxon>Bacteria</taxon>
        <taxon>Bacillati</taxon>
        <taxon>Bacillota</taxon>
        <taxon>Bacilli</taxon>
        <taxon>Bacillales</taxon>
        <taxon>Paenibacillaceae</taxon>
        <taxon>Paenibacillus</taxon>
    </lineage>
</organism>
<dbReference type="InterPro" id="IPR002646">
    <property type="entry name" value="PolA_pol_head_dom"/>
</dbReference>
<dbReference type="SUPFAM" id="SSF81301">
    <property type="entry name" value="Nucleotidyltransferase"/>
    <property type="match status" value="1"/>
</dbReference>
<reference evidence="13 14" key="2">
    <citation type="submission" date="2014-10" db="EMBL/GenBank/DDBJ databases">
        <title>Comparative genomics of the Paenibacillus odorifer group.</title>
        <authorList>
            <person name="Tsai Y.-C."/>
            <person name="Martin N."/>
            <person name="Korlach J."/>
            <person name="Wiedmann M."/>
        </authorList>
    </citation>
    <scope>NUCLEOTIDE SEQUENCE [LARGE SCALE GENOMIC DNA]</scope>
    <source>
        <strain evidence="13 14">DSM 18334</strain>
    </source>
</reference>
<comment type="cofactor">
    <cofactor evidence="1">
        <name>Mg(2+)</name>
        <dbReference type="ChEBI" id="CHEBI:18420"/>
    </cofactor>
</comment>
<evidence type="ECO:0000256" key="7">
    <source>
        <dbReference type="ARBA" id="ARBA00022842"/>
    </source>
</evidence>
<dbReference type="CDD" id="cd05398">
    <property type="entry name" value="NT_ClassII-CCAase"/>
    <property type="match status" value="1"/>
</dbReference>
<dbReference type="AlphaFoldDB" id="A0A098M6W4"/>
<proteinExistence type="inferred from homology"/>
<dbReference type="GO" id="GO:0000166">
    <property type="term" value="F:nucleotide binding"/>
    <property type="evidence" value="ECO:0007669"/>
    <property type="project" value="UniProtKB-KW"/>
</dbReference>
<dbReference type="Pfam" id="PF12627">
    <property type="entry name" value="PolyA_pol_RNAbd"/>
    <property type="match status" value="1"/>
</dbReference>